<dbReference type="Proteomes" id="UP001141806">
    <property type="component" value="Unassembled WGS sequence"/>
</dbReference>
<sequence>MISCTLRSAQHLACDGISASPDFKRRRITSSHKRGQEREPSGLEVLATTAVLGGSGGPQAQANMHMQCVHDCEASFQNPHDAQEETAVRHEAEIVQRSPKSGAPRMK</sequence>
<evidence type="ECO:0000313" key="3">
    <source>
        <dbReference type="Proteomes" id="UP001141806"/>
    </source>
</evidence>
<evidence type="ECO:0000256" key="1">
    <source>
        <dbReference type="SAM" id="MobiDB-lite"/>
    </source>
</evidence>
<dbReference type="EMBL" id="JAMYWD010000005">
    <property type="protein sequence ID" value="KAJ4971110.1"/>
    <property type="molecule type" value="Genomic_DNA"/>
</dbReference>
<organism evidence="2 3">
    <name type="scientific">Protea cynaroides</name>
    <dbReference type="NCBI Taxonomy" id="273540"/>
    <lineage>
        <taxon>Eukaryota</taxon>
        <taxon>Viridiplantae</taxon>
        <taxon>Streptophyta</taxon>
        <taxon>Embryophyta</taxon>
        <taxon>Tracheophyta</taxon>
        <taxon>Spermatophyta</taxon>
        <taxon>Magnoliopsida</taxon>
        <taxon>Proteales</taxon>
        <taxon>Proteaceae</taxon>
        <taxon>Protea</taxon>
    </lineage>
</organism>
<reference evidence="2" key="1">
    <citation type="journal article" date="2023" name="Plant J.">
        <title>The genome of the king protea, Protea cynaroides.</title>
        <authorList>
            <person name="Chang J."/>
            <person name="Duong T.A."/>
            <person name="Schoeman C."/>
            <person name="Ma X."/>
            <person name="Roodt D."/>
            <person name="Barker N."/>
            <person name="Li Z."/>
            <person name="Van de Peer Y."/>
            <person name="Mizrachi E."/>
        </authorList>
    </citation>
    <scope>NUCLEOTIDE SEQUENCE</scope>
    <source>
        <tissue evidence="2">Young leaves</tissue>
    </source>
</reference>
<evidence type="ECO:0000313" key="2">
    <source>
        <dbReference type="EMBL" id="KAJ4971110.1"/>
    </source>
</evidence>
<dbReference type="OrthoDB" id="1712533at2759"/>
<feature type="compositionally biased region" description="Basic and acidic residues" evidence="1">
    <location>
        <begin position="81"/>
        <end position="94"/>
    </location>
</feature>
<gene>
    <name evidence="2" type="ORF">NE237_004209</name>
</gene>
<comment type="caution">
    <text evidence="2">The sequence shown here is derived from an EMBL/GenBank/DDBJ whole genome shotgun (WGS) entry which is preliminary data.</text>
</comment>
<dbReference type="AlphaFoldDB" id="A0A9Q0QT55"/>
<keyword evidence="3" id="KW-1185">Reference proteome</keyword>
<protein>
    <submittedName>
        <fullName evidence="2">Uncharacterized protein</fullName>
    </submittedName>
</protein>
<accession>A0A9Q0QT55</accession>
<name>A0A9Q0QT55_9MAGN</name>
<proteinExistence type="predicted"/>
<feature type="region of interest" description="Disordered" evidence="1">
    <location>
        <begin position="77"/>
        <end position="107"/>
    </location>
</feature>